<gene>
    <name evidence="6" type="ORF">FHX42_005100</name>
</gene>
<dbReference type="GO" id="GO:0000976">
    <property type="term" value="F:transcription cis-regulatory region binding"/>
    <property type="evidence" value="ECO:0007669"/>
    <property type="project" value="TreeGrafter"/>
</dbReference>
<feature type="domain" description="HTH tetR-type" evidence="5">
    <location>
        <begin position="12"/>
        <end position="72"/>
    </location>
</feature>
<dbReference type="EMBL" id="JACGWZ010000009">
    <property type="protein sequence ID" value="MBA8827695.1"/>
    <property type="molecule type" value="Genomic_DNA"/>
</dbReference>
<dbReference type="InterPro" id="IPR025996">
    <property type="entry name" value="MT1864/Rv1816-like_C"/>
</dbReference>
<evidence type="ECO:0000256" key="2">
    <source>
        <dbReference type="ARBA" id="ARBA00023125"/>
    </source>
</evidence>
<dbReference type="Gene3D" id="1.10.357.10">
    <property type="entry name" value="Tetracycline Repressor, domain 2"/>
    <property type="match status" value="1"/>
</dbReference>
<dbReference type="AlphaFoldDB" id="A0A839E714"/>
<evidence type="ECO:0000313" key="6">
    <source>
        <dbReference type="EMBL" id="MBA8827695.1"/>
    </source>
</evidence>
<dbReference type="PROSITE" id="PS50977">
    <property type="entry name" value="HTH_TETR_2"/>
    <property type="match status" value="1"/>
</dbReference>
<protein>
    <submittedName>
        <fullName evidence="6">AcrR family transcriptional regulator</fullName>
    </submittedName>
</protein>
<reference evidence="6 7" key="1">
    <citation type="submission" date="2020-07" db="EMBL/GenBank/DDBJ databases">
        <title>Sequencing the genomes of 1000 actinobacteria strains.</title>
        <authorList>
            <person name="Klenk H.-P."/>
        </authorList>
    </citation>
    <scope>NUCLEOTIDE SEQUENCE [LARGE SCALE GENOMIC DNA]</scope>
    <source>
        <strain evidence="6 7">DSM 45975</strain>
    </source>
</reference>
<evidence type="ECO:0000259" key="5">
    <source>
        <dbReference type="PROSITE" id="PS50977"/>
    </source>
</evidence>
<evidence type="ECO:0000256" key="4">
    <source>
        <dbReference type="PROSITE-ProRule" id="PRU00335"/>
    </source>
</evidence>
<proteinExistence type="predicted"/>
<dbReference type="PANTHER" id="PTHR30055:SF243">
    <property type="entry name" value="HTH-TYPE TRANSCRIPTIONAL REGULATOR RV1816"/>
    <property type="match status" value="1"/>
</dbReference>
<keyword evidence="1" id="KW-0805">Transcription regulation</keyword>
<keyword evidence="3" id="KW-0804">Transcription</keyword>
<keyword evidence="7" id="KW-1185">Reference proteome</keyword>
<dbReference type="SUPFAM" id="SSF46689">
    <property type="entry name" value="Homeodomain-like"/>
    <property type="match status" value="1"/>
</dbReference>
<dbReference type="InterPro" id="IPR009057">
    <property type="entry name" value="Homeodomain-like_sf"/>
</dbReference>
<dbReference type="Proteomes" id="UP000569329">
    <property type="component" value="Unassembled WGS sequence"/>
</dbReference>
<dbReference type="PANTHER" id="PTHR30055">
    <property type="entry name" value="HTH-TYPE TRANSCRIPTIONAL REGULATOR RUTR"/>
    <property type="match status" value="1"/>
</dbReference>
<sequence length="241" mass="27317">MSEITRRERMRVETDLEIRQHARRLLVAEGREAVTLRAIARELGITAPALYRYYDSREDMLRQLCVDICDDLADELNRALEEVGEDDYREKLFTVCRGFRRWALGHPREFTLVFASPADETGTDTGEPAQDQLGSVFLRVIGPLMSEGATQVVNEGAPSDLHNDLAPNQEALAAAFTIKGIEVPEEATGPHAVYFLLRWWIRIYGHVALEVFRRFPFDVAHADRLFESLLTELTQDVGLDG</sequence>
<evidence type="ECO:0000313" key="7">
    <source>
        <dbReference type="Proteomes" id="UP000569329"/>
    </source>
</evidence>
<dbReference type="SUPFAM" id="SSF48498">
    <property type="entry name" value="Tetracyclin repressor-like, C-terminal domain"/>
    <property type="match status" value="1"/>
</dbReference>
<dbReference type="InterPro" id="IPR001647">
    <property type="entry name" value="HTH_TetR"/>
</dbReference>
<accession>A0A839E714</accession>
<dbReference type="GO" id="GO:0003700">
    <property type="term" value="F:DNA-binding transcription factor activity"/>
    <property type="evidence" value="ECO:0007669"/>
    <property type="project" value="TreeGrafter"/>
</dbReference>
<evidence type="ECO:0000256" key="1">
    <source>
        <dbReference type="ARBA" id="ARBA00023015"/>
    </source>
</evidence>
<comment type="caution">
    <text evidence="6">The sequence shown here is derived from an EMBL/GenBank/DDBJ whole genome shotgun (WGS) entry which is preliminary data.</text>
</comment>
<keyword evidence="2 4" id="KW-0238">DNA-binding</keyword>
<name>A0A839E714_9PSEU</name>
<dbReference type="Pfam" id="PF13305">
    <property type="entry name" value="TetR_C_33"/>
    <property type="match status" value="1"/>
</dbReference>
<dbReference type="InterPro" id="IPR050109">
    <property type="entry name" value="HTH-type_TetR-like_transc_reg"/>
</dbReference>
<organism evidence="6 7">
    <name type="scientific">Halosaccharopolyspora lacisalsi</name>
    <dbReference type="NCBI Taxonomy" id="1000566"/>
    <lineage>
        <taxon>Bacteria</taxon>
        <taxon>Bacillati</taxon>
        <taxon>Actinomycetota</taxon>
        <taxon>Actinomycetes</taxon>
        <taxon>Pseudonocardiales</taxon>
        <taxon>Pseudonocardiaceae</taxon>
        <taxon>Halosaccharopolyspora</taxon>
    </lineage>
</organism>
<dbReference type="Pfam" id="PF00440">
    <property type="entry name" value="TetR_N"/>
    <property type="match status" value="1"/>
</dbReference>
<evidence type="ECO:0000256" key="3">
    <source>
        <dbReference type="ARBA" id="ARBA00023163"/>
    </source>
</evidence>
<dbReference type="RefSeq" id="WP_182546858.1">
    <property type="nucleotide sequence ID" value="NZ_JACGWZ010000009.1"/>
</dbReference>
<dbReference type="InterPro" id="IPR036271">
    <property type="entry name" value="Tet_transcr_reg_TetR-rel_C_sf"/>
</dbReference>
<feature type="DNA-binding region" description="H-T-H motif" evidence="4">
    <location>
        <begin position="35"/>
        <end position="54"/>
    </location>
</feature>